<dbReference type="SUPFAM" id="SSF48452">
    <property type="entry name" value="TPR-like"/>
    <property type="match status" value="1"/>
</dbReference>
<dbReference type="AlphaFoldDB" id="A0A1W2HBN0"/>
<dbReference type="PROSITE" id="PS51257">
    <property type="entry name" value="PROKAR_LIPOPROTEIN"/>
    <property type="match status" value="1"/>
</dbReference>
<dbReference type="STRING" id="758820.SAMN00777080_4818"/>
<protein>
    <submittedName>
        <fullName evidence="1">Starch-binding associating with outer membrane</fullName>
    </submittedName>
</protein>
<keyword evidence="2" id="KW-1185">Reference proteome</keyword>
<dbReference type="Pfam" id="PF12771">
    <property type="entry name" value="SusD-like_2"/>
    <property type="match status" value="1"/>
</dbReference>
<dbReference type="EMBL" id="LT838813">
    <property type="protein sequence ID" value="SMD46138.1"/>
    <property type="molecule type" value="Genomic_DNA"/>
</dbReference>
<dbReference type="Proteomes" id="UP000192333">
    <property type="component" value="Chromosome I"/>
</dbReference>
<proteinExistence type="predicted"/>
<gene>
    <name evidence="1" type="ORF">SAMN00777080_4818</name>
</gene>
<organism evidence="1 2">
    <name type="scientific">Aquiflexum balticum DSM 16537</name>
    <dbReference type="NCBI Taxonomy" id="758820"/>
    <lineage>
        <taxon>Bacteria</taxon>
        <taxon>Pseudomonadati</taxon>
        <taxon>Bacteroidota</taxon>
        <taxon>Cytophagia</taxon>
        <taxon>Cytophagales</taxon>
        <taxon>Cyclobacteriaceae</taxon>
        <taxon>Aquiflexum</taxon>
    </lineage>
</organism>
<dbReference type="RefSeq" id="WP_084123078.1">
    <property type="nucleotide sequence ID" value="NZ_LT838813.1"/>
</dbReference>
<evidence type="ECO:0000313" key="1">
    <source>
        <dbReference type="EMBL" id="SMD46138.1"/>
    </source>
</evidence>
<reference evidence="2" key="1">
    <citation type="submission" date="2017-04" db="EMBL/GenBank/DDBJ databases">
        <authorList>
            <person name="Varghese N."/>
            <person name="Submissions S."/>
        </authorList>
    </citation>
    <scope>NUCLEOTIDE SEQUENCE [LARGE SCALE GENOMIC DNA]</scope>
    <source>
        <strain evidence="2">DSM 16537</strain>
    </source>
</reference>
<sequence length="470" mass="52267">MKNLSKLNIFLIALVMVFLASCDNWLDVNENPNNPTDAPIQGLLTNVVLESTLNVQRAGSITSNYVQHLASPNPSSSSDIMEPLDFSGTWGSFYGIMSDITDLINKSENLGASHYVAVGQTMMAMNLGLVVDMWGNAPYSEGFTFETVTPKFDDDQQLYAEINALLDQALVNFNQASSVTVRGDDFIFQGNIPRWIKFVNSLKARYMIHMKGKPGYNAGEVLAAVSSGFVGNIDDAKMNFFEQRRNPWEVIALNNQNLLLGGWISSQFIEALDGTSYPIEDPRLPLMVGATDNGEYIGVENGAGRGDAPERGARSVLIPGQFYTTRTGPVLIMTFSELKFIEAEAAFETDKVRAYAAYLEGIRAHMRMLSVNDASLEAYISHPSVSMGVAAFTINDIFKEKWIATFLNPETWNDARRFDYAYKDMTIPESLNPNLNGQFIRRLAYPDSEVSRNGNNVPSVTLLDRIWWNE</sequence>
<accession>A0A1W2HBN0</accession>
<dbReference type="OrthoDB" id="973072at2"/>
<dbReference type="InterPro" id="IPR011990">
    <property type="entry name" value="TPR-like_helical_dom_sf"/>
</dbReference>
<evidence type="ECO:0000313" key="2">
    <source>
        <dbReference type="Proteomes" id="UP000192333"/>
    </source>
</evidence>
<name>A0A1W2HBN0_9BACT</name>
<dbReference type="Gene3D" id="1.25.40.390">
    <property type="match status" value="1"/>
</dbReference>
<dbReference type="InterPro" id="IPR041662">
    <property type="entry name" value="SusD-like_2"/>
</dbReference>